<organism evidence="18 19">
    <name type="scientific">Indibacter alkaliphilus (strain CCUG 57479 / KCTC 22604 / LW1)</name>
    <dbReference type="NCBI Taxonomy" id="1189612"/>
    <lineage>
        <taxon>Bacteria</taxon>
        <taxon>Pseudomonadati</taxon>
        <taxon>Bacteroidota</taxon>
        <taxon>Cytophagia</taxon>
        <taxon>Cytophagales</taxon>
        <taxon>Cyclobacteriaceae</taxon>
    </lineage>
</organism>
<evidence type="ECO:0000259" key="16">
    <source>
        <dbReference type="PROSITE" id="PS50112"/>
    </source>
</evidence>
<accession>S2DEJ7</accession>
<feature type="domain" description="Response regulatory" evidence="15">
    <location>
        <begin position="841"/>
        <end position="957"/>
    </location>
</feature>
<dbReference type="InterPro" id="IPR001789">
    <property type="entry name" value="Sig_transdc_resp-reg_receiver"/>
</dbReference>
<feature type="domain" description="Histidine kinase" evidence="14">
    <location>
        <begin position="587"/>
        <end position="809"/>
    </location>
</feature>
<evidence type="ECO:0000259" key="17">
    <source>
        <dbReference type="PROSITE" id="PS50113"/>
    </source>
</evidence>
<comment type="subunit">
    <text evidence="9">At low DSF concentrations, interacts with RpfF.</text>
</comment>
<dbReference type="SUPFAM" id="SSF55874">
    <property type="entry name" value="ATPase domain of HSP90 chaperone/DNA topoisomerase II/histidine kinase"/>
    <property type="match status" value="1"/>
</dbReference>
<dbReference type="SUPFAM" id="SSF55785">
    <property type="entry name" value="PYP-like sensor domain (PAS domain)"/>
    <property type="match status" value="2"/>
</dbReference>
<feature type="domain" description="PAC" evidence="17">
    <location>
        <begin position="397"/>
        <end position="449"/>
    </location>
</feature>
<dbReference type="PROSITE" id="PS50112">
    <property type="entry name" value="PAS"/>
    <property type="match status" value="2"/>
</dbReference>
<evidence type="ECO:0000313" key="18">
    <source>
        <dbReference type="EMBL" id="EOZ95440.1"/>
    </source>
</evidence>
<dbReference type="SMART" id="SM00448">
    <property type="entry name" value="REC"/>
    <property type="match status" value="1"/>
</dbReference>
<evidence type="ECO:0000259" key="15">
    <source>
        <dbReference type="PROSITE" id="PS50110"/>
    </source>
</evidence>
<evidence type="ECO:0000256" key="8">
    <source>
        <dbReference type="ARBA" id="ARBA00023012"/>
    </source>
</evidence>
<dbReference type="EMBL" id="ALWO02000037">
    <property type="protein sequence ID" value="EOZ95440.1"/>
    <property type="molecule type" value="Genomic_DNA"/>
</dbReference>
<feature type="modified residue" description="4-aspartylphosphate" evidence="11">
    <location>
        <position position="890"/>
    </location>
</feature>
<evidence type="ECO:0000256" key="7">
    <source>
        <dbReference type="ARBA" id="ARBA00022840"/>
    </source>
</evidence>
<evidence type="ECO:0000259" key="14">
    <source>
        <dbReference type="PROSITE" id="PS50109"/>
    </source>
</evidence>
<dbReference type="InterPro" id="IPR036890">
    <property type="entry name" value="HATPase_C_sf"/>
</dbReference>
<gene>
    <name evidence="18" type="ORF">A33Q_2802</name>
</gene>
<evidence type="ECO:0000256" key="3">
    <source>
        <dbReference type="ARBA" id="ARBA00022553"/>
    </source>
</evidence>
<dbReference type="Gene3D" id="3.40.50.2300">
    <property type="match status" value="1"/>
</dbReference>
<dbReference type="InterPro" id="IPR036097">
    <property type="entry name" value="HisK_dim/P_sf"/>
</dbReference>
<dbReference type="CDD" id="cd00082">
    <property type="entry name" value="HisKA"/>
    <property type="match status" value="1"/>
</dbReference>
<evidence type="ECO:0000256" key="13">
    <source>
        <dbReference type="SAM" id="Phobius"/>
    </source>
</evidence>
<dbReference type="InterPro" id="IPR035965">
    <property type="entry name" value="PAS-like_dom_sf"/>
</dbReference>
<evidence type="ECO:0000256" key="5">
    <source>
        <dbReference type="ARBA" id="ARBA00022741"/>
    </source>
</evidence>
<dbReference type="Pfam" id="PF00512">
    <property type="entry name" value="HisKA"/>
    <property type="match status" value="1"/>
</dbReference>
<evidence type="ECO:0000256" key="4">
    <source>
        <dbReference type="ARBA" id="ARBA00022679"/>
    </source>
</evidence>
<keyword evidence="12" id="KW-0175">Coiled coil</keyword>
<dbReference type="Gene3D" id="3.30.565.10">
    <property type="entry name" value="Histidine kinase-like ATPase, C-terminal domain"/>
    <property type="match status" value="1"/>
</dbReference>
<evidence type="ECO:0000256" key="1">
    <source>
        <dbReference type="ARBA" id="ARBA00000085"/>
    </source>
</evidence>
<keyword evidence="13" id="KW-0472">Membrane</keyword>
<dbReference type="Gene3D" id="3.30.450.20">
    <property type="entry name" value="PAS domain"/>
    <property type="match status" value="2"/>
</dbReference>
<dbReference type="eggNOG" id="COG5002">
    <property type="taxonomic scope" value="Bacteria"/>
</dbReference>
<dbReference type="OrthoDB" id="9811889at2"/>
<dbReference type="InterPro" id="IPR000014">
    <property type="entry name" value="PAS"/>
</dbReference>
<dbReference type="SUPFAM" id="SSF52172">
    <property type="entry name" value="CheY-like"/>
    <property type="match status" value="1"/>
</dbReference>
<feature type="coiled-coil region" evidence="12">
    <location>
        <begin position="560"/>
        <end position="587"/>
    </location>
</feature>
<dbReference type="CDD" id="cd17546">
    <property type="entry name" value="REC_hyHK_CKI1_RcsC-like"/>
    <property type="match status" value="1"/>
</dbReference>
<dbReference type="PROSITE" id="PS50110">
    <property type="entry name" value="RESPONSE_REGULATORY"/>
    <property type="match status" value="1"/>
</dbReference>
<keyword evidence="4" id="KW-0808">Transferase</keyword>
<dbReference type="SUPFAM" id="SSF47384">
    <property type="entry name" value="Homodimeric domain of signal transducing histidine kinase"/>
    <property type="match status" value="1"/>
</dbReference>
<evidence type="ECO:0000256" key="2">
    <source>
        <dbReference type="ARBA" id="ARBA00012438"/>
    </source>
</evidence>
<keyword evidence="3 11" id="KW-0597">Phosphoprotein</keyword>
<dbReference type="EC" id="2.7.13.3" evidence="2"/>
<feature type="domain" description="PAS" evidence="16">
    <location>
        <begin position="331"/>
        <end position="393"/>
    </location>
</feature>
<dbReference type="InterPro" id="IPR003594">
    <property type="entry name" value="HATPase_dom"/>
</dbReference>
<dbReference type="Pfam" id="PF02518">
    <property type="entry name" value="HATPase_c"/>
    <property type="match status" value="1"/>
</dbReference>
<reference evidence="18 19" key="1">
    <citation type="journal article" date="2013" name="Genome Announc.">
        <title>Draft Genome Sequence of Indibacter alkaliphilus Strain LW1T, Isolated from Lonar Lake, a Haloalkaline Lake in the Buldana District of Maharashtra, India.</title>
        <authorList>
            <person name="Singh A."/>
            <person name="Kumar Jangir P."/>
            <person name="Sharma R."/>
            <person name="Singh A."/>
            <person name="Kumar Pinnaka A."/>
            <person name="Shivaji S."/>
        </authorList>
    </citation>
    <scope>NUCLEOTIDE SEQUENCE [LARGE SCALE GENOMIC DNA]</scope>
    <source>
        <strain evidence="19">CCUG 57479 / KCTC 22604 / LW1</strain>
    </source>
</reference>
<dbReference type="NCBIfam" id="TIGR00229">
    <property type="entry name" value="sensory_box"/>
    <property type="match status" value="1"/>
</dbReference>
<dbReference type="InterPro" id="IPR013655">
    <property type="entry name" value="PAS_fold_3"/>
</dbReference>
<evidence type="ECO:0000256" key="6">
    <source>
        <dbReference type="ARBA" id="ARBA00022777"/>
    </source>
</evidence>
<proteinExistence type="predicted"/>
<dbReference type="GO" id="GO:0005524">
    <property type="term" value="F:ATP binding"/>
    <property type="evidence" value="ECO:0007669"/>
    <property type="project" value="UniProtKB-KW"/>
</dbReference>
<keyword evidence="13" id="KW-1133">Transmembrane helix</keyword>
<dbReference type="Pfam" id="PF08447">
    <property type="entry name" value="PAS_3"/>
    <property type="match status" value="1"/>
</dbReference>
<dbReference type="STRING" id="1189612.A33Q_2802"/>
<dbReference type="SMART" id="SM00388">
    <property type="entry name" value="HisKA"/>
    <property type="match status" value="1"/>
</dbReference>
<evidence type="ECO:0000256" key="10">
    <source>
        <dbReference type="ARBA" id="ARBA00068150"/>
    </source>
</evidence>
<dbReference type="PANTHER" id="PTHR43047:SF72">
    <property type="entry name" value="OSMOSENSING HISTIDINE PROTEIN KINASE SLN1"/>
    <property type="match status" value="1"/>
</dbReference>
<dbReference type="CDD" id="cd00130">
    <property type="entry name" value="PAS"/>
    <property type="match status" value="2"/>
</dbReference>
<dbReference type="InterPro" id="IPR013656">
    <property type="entry name" value="PAS_4"/>
</dbReference>
<dbReference type="InterPro" id="IPR000700">
    <property type="entry name" value="PAS-assoc_C"/>
</dbReference>
<dbReference type="InterPro" id="IPR004358">
    <property type="entry name" value="Sig_transdc_His_kin-like_C"/>
</dbReference>
<dbReference type="PROSITE" id="PS50113">
    <property type="entry name" value="PAC"/>
    <property type="match status" value="1"/>
</dbReference>
<name>S2DEJ7_INDAL</name>
<dbReference type="AlphaFoldDB" id="S2DEJ7"/>
<feature type="transmembrane region" description="Helical" evidence="13">
    <location>
        <begin position="282"/>
        <end position="304"/>
    </location>
</feature>
<dbReference type="RefSeq" id="WP_009035808.1">
    <property type="nucleotide sequence ID" value="NZ_ALWO02000037.1"/>
</dbReference>
<dbReference type="SMART" id="SM00091">
    <property type="entry name" value="PAS"/>
    <property type="match status" value="2"/>
</dbReference>
<keyword evidence="8" id="KW-0902">Two-component regulatory system</keyword>
<dbReference type="PROSITE" id="PS50109">
    <property type="entry name" value="HIS_KIN"/>
    <property type="match status" value="1"/>
</dbReference>
<dbReference type="Pfam" id="PF08448">
    <property type="entry name" value="PAS_4"/>
    <property type="match status" value="1"/>
</dbReference>
<keyword evidence="5" id="KW-0547">Nucleotide-binding</keyword>
<evidence type="ECO:0000313" key="19">
    <source>
        <dbReference type="Proteomes" id="UP000006073"/>
    </source>
</evidence>
<feature type="domain" description="PAS" evidence="16">
    <location>
        <begin position="450"/>
        <end position="520"/>
    </location>
</feature>
<feature type="transmembrane region" description="Helical" evidence="13">
    <location>
        <begin position="15"/>
        <end position="41"/>
    </location>
</feature>
<keyword evidence="6 18" id="KW-0418">Kinase</keyword>
<dbReference type="Pfam" id="PF00072">
    <property type="entry name" value="Response_reg"/>
    <property type="match status" value="1"/>
</dbReference>
<dbReference type="Proteomes" id="UP000006073">
    <property type="component" value="Unassembled WGS sequence"/>
</dbReference>
<sequence length="964" mass="110324">MKQIKKDNPKLKVEASGWIVAVGISLVLLVLVLGFSFFSALRESQISSRQTNLNKQVEIAGKDLQRNFESMYEDMLFFVNNLEPWTYDRTGNEQLAFEKRARRIFNNHREVLDSIIVSFPRHHVSFHFDRQNNFIRSSYNSVESLPKISDNSINLVNATKGVSIHVKVNFNRYFRAQLSNYYLGSTGEKIIWINGEYIVFEDTYERQNLDINGSINQTIATDISEGLKGYVSGKVNGLNQEEKPIKATVHYYPFSLNPFDKKFAVIFAQDISNIGFDIYNTYFYLLLGLAVLLMAVIIFLYKFINNVQLANTKLAESSEEIEELFRRQTLLLQESKGFIYFQNADGNMTSVGREVKDVLGYETEEFLENFKSYMKVEDRYTLLKEIKDVLNEQKEVLATEFNFKKKSGEWVRVKIFEKFIYDSNGTFQGNVGICTDIQDRYEAEQELKRSENRLRAVLNSLPDLIFIYNNEGVFLDYYVQDRSLLMMPPESTQGKNFRDIMPEPVKSQLVSAFDKVIHTGKGQTLEFEIMLPLGKRIFETRLFKLDDQRVISMAREITGQKLWEKGLQEAKEAAEQANRAKSEFLANMSHEIRTPMNGLLGILGLLENTQLNRKQLEYIQVIKDSGKSLISIVNDILDYSKIESGMMDLNLSVFNFPKEIKSTFRLFEGLIKEKNINFSCKLDEDIPDFVQLDKDKIAQVIYNIVGNALKFTPDGGKVKVEVTAEYFMNDNVILEFSIQDSGLGIPKEKISSLTQPFVQVDGSNTREYPGTGLGLAISKKLIELMGGDLNIESELGIGSVFTFSVFGTVKKNADKPEVHEVRSNKGNELSYENMANQIPLDILLVEDNDINLTFMRMTMEQLGYKLDVARNGVEAVEKVKTKTYDLILMDIQMPKMNGLEATRQIRKMNHASTSEIIGLSANAFKEDVQNALESGMNEYLTKPIGIQDLARLIREKFEHKKKEA</sequence>
<dbReference type="SMART" id="SM00387">
    <property type="entry name" value="HATPase_c"/>
    <property type="match status" value="1"/>
</dbReference>
<evidence type="ECO:0000256" key="9">
    <source>
        <dbReference type="ARBA" id="ARBA00064003"/>
    </source>
</evidence>
<dbReference type="FunFam" id="1.10.287.130:FF:000002">
    <property type="entry name" value="Two-component osmosensing histidine kinase"/>
    <property type="match status" value="1"/>
</dbReference>
<keyword evidence="13" id="KW-0812">Transmembrane</keyword>
<dbReference type="CDD" id="cd16922">
    <property type="entry name" value="HATPase_EvgS-ArcB-TorS-like"/>
    <property type="match status" value="1"/>
</dbReference>
<dbReference type="PANTHER" id="PTHR43047">
    <property type="entry name" value="TWO-COMPONENT HISTIDINE PROTEIN KINASE"/>
    <property type="match status" value="1"/>
</dbReference>
<dbReference type="PRINTS" id="PR00344">
    <property type="entry name" value="BCTRLSENSOR"/>
</dbReference>
<dbReference type="InterPro" id="IPR003661">
    <property type="entry name" value="HisK_dim/P_dom"/>
</dbReference>
<evidence type="ECO:0000256" key="11">
    <source>
        <dbReference type="PROSITE-ProRule" id="PRU00169"/>
    </source>
</evidence>
<keyword evidence="19" id="KW-1185">Reference proteome</keyword>
<dbReference type="GO" id="GO:0009927">
    <property type="term" value="F:histidine phosphotransfer kinase activity"/>
    <property type="evidence" value="ECO:0007669"/>
    <property type="project" value="TreeGrafter"/>
</dbReference>
<protein>
    <recommendedName>
        <fullName evidence="10">Sensory/regulatory protein RpfC</fullName>
        <ecNumber evidence="2">2.7.13.3</ecNumber>
    </recommendedName>
</protein>
<comment type="catalytic activity">
    <reaction evidence="1">
        <text>ATP + protein L-histidine = ADP + protein N-phospho-L-histidine.</text>
        <dbReference type="EC" id="2.7.13.3"/>
    </reaction>
</comment>
<evidence type="ECO:0000256" key="12">
    <source>
        <dbReference type="SAM" id="Coils"/>
    </source>
</evidence>
<dbReference type="InterPro" id="IPR005467">
    <property type="entry name" value="His_kinase_dom"/>
</dbReference>
<dbReference type="Gene3D" id="1.10.287.130">
    <property type="match status" value="1"/>
</dbReference>
<dbReference type="FunFam" id="3.30.565.10:FF:000010">
    <property type="entry name" value="Sensor histidine kinase RcsC"/>
    <property type="match status" value="1"/>
</dbReference>
<dbReference type="GO" id="GO:0000155">
    <property type="term" value="F:phosphorelay sensor kinase activity"/>
    <property type="evidence" value="ECO:0007669"/>
    <property type="project" value="InterPro"/>
</dbReference>
<dbReference type="GO" id="GO:0005886">
    <property type="term" value="C:plasma membrane"/>
    <property type="evidence" value="ECO:0007669"/>
    <property type="project" value="TreeGrafter"/>
</dbReference>
<keyword evidence="7" id="KW-0067">ATP-binding</keyword>
<dbReference type="InterPro" id="IPR011006">
    <property type="entry name" value="CheY-like_superfamily"/>
</dbReference>
<comment type="caution">
    <text evidence="18">The sequence shown here is derived from an EMBL/GenBank/DDBJ whole genome shotgun (WGS) entry which is preliminary data.</text>
</comment>